<evidence type="ECO:0000256" key="12">
    <source>
        <dbReference type="ARBA" id="ARBA00023136"/>
    </source>
</evidence>
<dbReference type="PANTHER" id="PTHR45792">
    <property type="entry name" value="DIACYLGLYCEROL LIPASE HOMOLOG-RELATED"/>
    <property type="match status" value="1"/>
</dbReference>
<keyword evidence="5" id="KW-0812">Transmembrane</keyword>
<dbReference type="EMBL" id="JBBBZM010000113">
    <property type="protein sequence ID" value="KAL0633803.1"/>
    <property type="molecule type" value="Genomic_DNA"/>
</dbReference>
<organism evidence="16 17">
    <name type="scientific">Discina gigas</name>
    <dbReference type="NCBI Taxonomy" id="1032678"/>
    <lineage>
        <taxon>Eukaryota</taxon>
        <taxon>Fungi</taxon>
        <taxon>Dikarya</taxon>
        <taxon>Ascomycota</taxon>
        <taxon>Pezizomycotina</taxon>
        <taxon>Pezizomycetes</taxon>
        <taxon>Pezizales</taxon>
        <taxon>Discinaceae</taxon>
        <taxon>Discina</taxon>
    </lineage>
</organism>
<keyword evidence="10" id="KW-1133">Transmembrane helix</keyword>
<dbReference type="CDD" id="cd00519">
    <property type="entry name" value="Lipase_3"/>
    <property type="match status" value="1"/>
</dbReference>
<evidence type="ECO:0000256" key="2">
    <source>
        <dbReference type="ARBA" id="ARBA00004651"/>
    </source>
</evidence>
<evidence type="ECO:0000256" key="14">
    <source>
        <dbReference type="ARBA" id="ARBA00026104"/>
    </source>
</evidence>
<comment type="subcellular location">
    <subcellularLocation>
        <location evidence="2">Cell membrane</location>
        <topology evidence="2">Multi-pass membrane protein</topology>
    </subcellularLocation>
</comment>
<keyword evidence="11" id="KW-0443">Lipid metabolism</keyword>
<proteinExistence type="predicted"/>
<evidence type="ECO:0000259" key="15">
    <source>
        <dbReference type="Pfam" id="PF01764"/>
    </source>
</evidence>
<dbReference type="EC" id="3.1.1.116" evidence="14"/>
<dbReference type="Gene3D" id="3.40.50.1820">
    <property type="entry name" value="alpha/beta hydrolase"/>
    <property type="match status" value="1"/>
</dbReference>
<dbReference type="SUPFAM" id="SSF53474">
    <property type="entry name" value="alpha/beta-Hydrolases"/>
    <property type="match status" value="1"/>
</dbReference>
<evidence type="ECO:0000256" key="11">
    <source>
        <dbReference type="ARBA" id="ARBA00023098"/>
    </source>
</evidence>
<keyword evidence="9" id="KW-0442">Lipid degradation</keyword>
<evidence type="ECO:0000256" key="9">
    <source>
        <dbReference type="ARBA" id="ARBA00022963"/>
    </source>
</evidence>
<sequence>MSLFTKGISKGVATGIGISSGVASTFHSPAAEKIVTSTIARFLPDGLGDSLVEMTDIIHKLFPELSVVDIRITLSVLAILQYRSTKPVYEIRKYQSAEDSPIAKSFVYFMKYATAAYGRTPLIDKASLLSSSDRDWIRTHTGLAFEKVYPYIDSRAVSGRHMLEHYVAVDDAQKSVILALKGTLTVEGAMKDLRSSYSNVEVWNRHFDVHTGMWKAAQDLISFPSLLAQVTQELKANPDYKLVVLGHSLGGGVAILVAALLAAEPTGAEFLTNSITFPGRRIVCYGFEPAASIDEEFAKMAKALMYTVVNKNDIVPSLSHGAILDFKIAALKLKSDPDYLATIIDGLLTNRLNADKELNYLRSLAKNKKLVPGGRVWAMDMDDRGKLEIGEVLNVNQRFGEARFILGMIIHHTPADCVTSLATLLELE</sequence>
<comment type="caution">
    <text evidence="16">The sequence shown here is derived from an EMBL/GenBank/DDBJ whole genome shotgun (WGS) entry which is preliminary data.</text>
</comment>
<gene>
    <name evidence="16" type="ORF">Q9L58_007286</name>
</gene>
<dbReference type="Proteomes" id="UP001447188">
    <property type="component" value="Unassembled WGS sequence"/>
</dbReference>
<keyword evidence="7" id="KW-0378">Hydrolase</keyword>
<keyword evidence="3" id="KW-1003">Cell membrane</keyword>
<evidence type="ECO:0000256" key="1">
    <source>
        <dbReference type="ARBA" id="ARBA00001913"/>
    </source>
</evidence>
<dbReference type="InterPro" id="IPR029058">
    <property type="entry name" value="AB_hydrolase_fold"/>
</dbReference>
<evidence type="ECO:0000313" key="17">
    <source>
        <dbReference type="Proteomes" id="UP001447188"/>
    </source>
</evidence>
<dbReference type="InterPro" id="IPR002921">
    <property type="entry name" value="Fungal_lipase-type"/>
</dbReference>
<keyword evidence="8" id="KW-0106">Calcium</keyword>
<reference evidence="16 17" key="1">
    <citation type="submission" date="2024-02" db="EMBL/GenBank/DDBJ databases">
        <title>Discinaceae phylogenomics.</title>
        <authorList>
            <person name="Dirks A.C."/>
            <person name="James T.Y."/>
        </authorList>
    </citation>
    <scope>NUCLEOTIDE SEQUENCE [LARGE SCALE GENOMIC DNA]</scope>
    <source>
        <strain evidence="16 17">ACD0624</strain>
    </source>
</reference>
<evidence type="ECO:0000256" key="8">
    <source>
        <dbReference type="ARBA" id="ARBA00022837"/>
    </source>
</evidence>
<evidence type="ECO:0000313" key="16">
    <source>
        <dbReference type="EMBL" id="KAL0633803.1"/>
    </source>
</evidence>
<evidence type="ECO:0000256" key="4">
    <source>
        <dbReference type="ARBA" id="ARBA00022553"/>
    </source>
</evidence>
<feature type="domain" description="Fungal lipase-type" evidence="15">
    <location>
        <begin position="178"/>
        <end position="319"/>
    </location>
</feature>
<accession>A0ABR3GDA9</accession>
<keyword evidence="4" id="KW-0597">Phosphoprotein</keyword>
<protein>
    <recommendedName>
        <fullName evidence="14">sn-1-specific diacylglycerol lipase</fullName>
        <ecNumber evidence="14">3.1.1.116</ecNumber>
    </recommendedName>
</protein>
<keyword evidence="6" id="KW-0479">Metal-binding</keyword>
<dbReference type="InterPro" id="IPR052214">
    <property type="entry name" value="DAG_Lipase-Related"/>
</dbReference>
<evidence type="ECO:0000256" key="13">
    <source>
        <dbReference type="ARBA" id="ARBA00024531"/>
    </source>
</evidence>
<evidence type="ECO:0000256" key="5">
    <source>
        <dbReference type="ARBA" id="ARBA00022692"/>
    </source>
</evidence>
<evidence type="ECO:0000256" key="7">
    <source>
        <dbReference type="ARBA" id="ARBA00022801"/>
    </source>
</evidence>
<comment type="cofactor">
    <cofactor evidence="1">
        <name>Ca(2+)</name>
        <dbReference type="ChEBI" id="CHEBI:29108"/>
    </cofactor>
</comment>
<dbReference type="PANTHER" id="PTHR45792:SF7">
    <property type="entry name" value="PUTATIVE (AFU_ORTHOLOGUE AFUA_6G02710)-RELATED"/>
    <property type="match status" value="1"/>
</dbReference>
<comment type="catalytic activity">
    <reaction evidence="13">
        <text>a 1,2-diacyl-sn-glycerol + H2O = a 2-acylglycerol + a fatty acid + H(+)</text>
        <dbReference type="Rhea" id="RHEA:33275"/>
        <dbReference type="ChEBI" id="CHEBI:15377"/>
        <dbReference type="ChEBI" id="CHEBI:15378"/>
        <dbReference type="ChEBI" id="CHEBI:17389"/>
        <dbReference type="ChEBI" id="CHEBI:17815"/>
        <dbReference type="ChEBI" id="CHEBI:28868"/>
        <dbReference type="EC" id="3.1.1.116"/>
    </reaction>
    <physiologicalReaction direction="left-to-right" evidence="13">
        <dbReference type="Rhea" id="RHEA:33276"/>
    </physiologicalReaction>
</comment>
<name>A0ABR3GDA9_9PEZI</name>
<keyword evidence="12" id="KW-0472">Membrane</keyword>
<evidence type="ECO:0000256" key="3">
    <source>
        <dbReference type="ARBA" id="ARBA00022475"/>
    </source>
</evidence>
<dbReference type="Pfam" id="PF01764">
    <property type="entry name" value="Lipase_3"/>
    <property type="match status" value="1"/>
</dbReference>
<evidence type="ECO:0000256" key="6">
    <source>
        <dbReference type="ARBA" id="ARBA00022723"/>
    </source>
</evidence>
<keyword evidence="17" id="KW-1185">Reference proteome</keyword>
<evidence type="ECO:0000256" key="10">
    <source>
        <dbReference type="ARBA" id="ARBA00022989"/>
    </source>
</evidence>